<keyword evidence="3" id="KW-1185">Reference proteome</keyword>
<evidence type="ECO:0000313" key="2">
    <source>
        <dbReference type="EMBL" id="TYP89416.1"/>
    </source>
</evidence>
<dbReference type="InterPro" id="IPR006528">
    <property type="entry name" value="Phage_head_morphogenesis_dom"/>
</dbReference>
<dbReference type="AlphaFoldDB" id="A0A5S5D2N7"/>
<gene>
    <name evidence="2" type="ORF">BC792_12717</name>
</gene>
<comment type="caution">
    <text evidence="2">The sequence shown here is derived from an EMBL/GenBank/DDBJ whole genome shotgun (WGS) entry which is preliminary data.</text>
</comment>
<proteinExistence type="predicted"/>
<dbReference type="RefSeq" id="WP_148910014.1">
    <property type="nucleotide sequence ID" value="NZ_VNHX01000027.1"/>
</dbReference>
<evidence type="ECO:0000259" key="1">
    <source>
        <dbReference type="Pfam" id="PF04233"/>
    </source>
</evidence>
<protein>
    <submittedName>
        <fullName evidence="2">Phage Mu protein F like protein</fullName>
    </submittedName>
</protein>
<reference evidence="2 3" key="1">
    <citation type="submission" date="2019-07" db="EMBL/GenBank/DDBJ databases">
        <title>Genomic Encyclopedia of Archaeal and Bacterial Type Strains, Phase II (KMG-II): from individual species to whole genera.</title>
        <authorList>
            <person name="Goeker M."/>
        </authorList>
    </citation>
    <scope>NUCLEOTIDE SEQUENCE [LARGE SCALE GENOMIC DNA]</scope>
    <source>
        <strain evidence="2 3">DSM 18850</strain>
    </source>
</reference>
<dbReference type="Pfam" id="PF04233">
    <property type="entry name" value="Phage_Mu_F"/>
    <property type="match status" value="1"/>
</dbReference>
<sequence>MNPRLQLRRYANRENRKLKAYERKYAKVIYSILDKQLEEAIRNIQHGAMFLDYDMYDRLSDLYREVGVDLANDQYDALTSFHTKASNFFLNQWLEFMTNYILANMGLRVSRINETTRKKIQETIAIGNNLGMTIEKISSFLRQRIGTFNRYRATMIARTEIAEAANVAKEKSSQDWEQETGENVYKMWIHRYAKEPRLFHHEQDNGKAIPKSEYFLVRNPKTGLLDEMMRPHDPNVGGEQNINCSCVAVYVSEGYARRVNATK</sequence>
<evidence type="ECO:0000313" key="3">
    <source>
        <dbReference type="Proteomes" id="UP000325105"/>
    </source>
</evidence>
<feature type="domain" description="Phage head morphogenesis" evidence="1">
    <location>
        <begin position="119"/>
        <end position="248"/>
    </location>
</feature>
<organism evidence="2 3">
    <name type="scientific">Sphingobacterium allocomposti</name>
    <dbReference type="NCBI Taxonomy" id="415956"/>
    <lineage>
        <taxon>Bacteria</taxon>
        <taxon>Pseudomonadati</taxon>
        <taxon>Bacteroidota</taxon>
        <taxon>Sphingobacteriia</taxon>
        <taxon>Sphingobacteriales</taxon>
        <taxon>Sphingobacteriaceae</taxon>
        <taxon>Sphingobacterium</taxon>
    </lineage>
</organism>
<name>A0A5S5D2N7_9SPHI</name>
<dbReference type="OrthoDB" id="5405416at2"/>
<dbReference type="Proteomes" id="UP000325105">
    <property type="component" value="Unassembled WGS sequence"/>
</dbReference>
<dbReference type="EMBL" id="VNHX01000027">
    <property type="protein sequence ID" value="TYP89416.1"/>
    <property type="molecule type" value="Genomic_DNA"/>
</dbReference>
<accession>A0A5S5D2N7</accession>